<evidence type="ECO:0000256" key="1">
    <source>
        <dbReference type="ARBA" id="ARBA00009347"/>
    </source>
</evidence>
<proteinExistence type="inferred from homology"/>
<feature type="domain" description="Acyl-CoA dehydrogenase/oxidase C-terminal" evidence="5">
    <location>
        <begin position="167"/>
        <end position="290"/>
    </location>
</feature>
<dbReference type="InterPro" id="IPR046373">
    <property type="entry name" value="Acyl-CoA_Oxase/DH_mid-dom_sf"/>
</dbReference>
<dbReference type="InterPro" id="IPR009075">
    <property type="entry name" value="AcylCo_DH/oxidase_C"/>
</dbReference>
<dbReference type="InterPro" id="IPR009100">
    <property type="entry name" value="AcylCoA_DH/oxidase_NM_dom_sf"/>
</dbReference>
<sequence>MTSLLETPAVAAELRRLAEDGALDLPLPGGGHTGDRWSALADLGGRDLALARLAEGHTDALAVLAEAGRDPAPGALYGVWAAKSGGTGARLAGGELSGTVRFCSGAHFLDRAVVAAGDHLVEVDLARAGITRDEESWQAIGMAASDSADVTFHGVPVEPGEIIGPPGWYVSRSGFARGGCGVAAVWLGGCDGVVGYVTAHLRARDHVDEHQLAHLGAMHTAIRAAEAVLRQAAHAIDEGTDTDPPRTAATCRAAVERATTEVLDRAPKVTGPTPLCRDRDFAQRLADLLVYVRQHHAERDLAALGRTVLDGVDQ</sequence>
<keyword evidence="2" id="KW-0285">Flavoprotein</keyword>
<dbReference type="PANTHER" id="PTHR48083">
    <property type="entry name" value="MEDIUM-CHAIN SPECIFIC ACYL-COA DEHYDROGENASE, MITOCHONDRIAL-RELATED"/>
    <property type="match status" value="1"/>
</dbReference>
<dbReference type="Proteomes" id="UP001501116">
    <property type="component" value="Unassembled WGS sequence"/>
</dbReference>
<gene>
    <name evidence="6" type="ORF">GCM10009754_17430</name>
</gene>
<comment type="similarity">
    <text evidence="1">Belongs to the acyl-CoA dehydrogenase family.</text>
</comment>
<comment type="caution">
    <text evidence="6">The sequence shown here is derived from an EMBL/GenBank/DDBJ whole genome shotgun (WGS) entry which is preliminary data.</text>
</comment>
<dbReference type="RefSeq" id="WP_344415421.1">
    <property type="nucleotide sequence ID" value="NZ_BAAANN010000005.1"/>
</dbReference>
<protein>
    <submittedName>
        <fullName evidence="6">Acyl-CoA dehydrogenase family protein</fullName>
    </submittedName>
</protein>
<dbReference type="PANTHER" id="PTHR48083:SF37">
    <property type="entry name" value="DEHYDROGENASE, PUTATIVE-RELATED"/>
    <property type="match status" value="1"/>
</dbReference>
<accession>A0ABN2QD79</accession>
<keyword evidence="4" id="KW-0560">Oxidoreductase</keyword>
<dbReference type="InterPro" id="IPR036250">
    <property type="entry name" value="AcylCo_DH-like_C"/>
</dbReference>
<name>A0ABN2QD79_9PSEU</name>
<dbReference type="SUPFAM" id="SSF56645">
    <property type="entry name" value="Acyl-CoA dehydrogenase NM domain-like"/>
    <property type="match status" value="1"/>
</dbReference>
<evidence type="ECO:0000256" key="4">
    <source>
        <dbReference type="ARBA" id="ARBA00023002"/>
    </source>
</evidence>
<keyword evidence="7" id="KW-1185">Reference proteome</keyword>
<dbReference type="Gene3D" id="1.20.140.10">
    <property type="entry name" value="Butyryl-CoA Dehydrogenase, subunit A, domain 3"/>
    <property type="match status" value="1"/>
</dbReference>
<reference evidence="6 7" key="1">
    <citation type="journal article" date="2019" name="Int. J. Syst. Evol. Microbiol.">
        <title>The Global Catalogue of Microorganisms (GCM) 10K type strain sequencing project: providing services to taxonomists for standard genome sequencing and annotation.</title>
        <authorList>
            <consortium name="The Broad Institute Genomics Platform"/>
            <consortium name="The Broad Institute Genome Sequencing Center for Infectious Disease"/>
            <person name="Wu L."/>
            <person name="Ma J."/>
        </authorList>
    </citation>
    <scope>NUCLEOTIDE SEQUENCE [LARGE SCALE GENOMIC DNA]</scope>
    <source>
        <strain evidence="6 7">JCM 14545</strain>
    </source>
</reference>
<dbReference type="Pfam" id="PF00441">
    <property type="entry name" value="Acyl-CoA_dh_1"/>
    <property type="match status" value="1"/>
</dbReference>
<evidence type="ECO:0000256" key="3">
    <source>
        <dbReference type="ARBA" id="ARBA00022827"/>
    </source>
</evidence>
<organism evidence="6 7">
    <name type="scientific">Amycolatopsis minnesotensis</name>
    <dbReference type="NCBI Taxonomy" id="337894"/>
    <lineage>
        <taxon>Bacteria</taxon>
        <taxon>Bacillati</taxon>
        <taxon>Actinomycetota</taxon>
        <taxon>Actinomycetes</taxon>
        <taxon>Pseudonocardiales</taxon>
        <taxon>Pseudonocardiaceae</taxon>
        <taxon>Amycolatopsis</taxon>
    </lineage>
</organism>
<evidence type="ECO:0000313" key="6">
    <source>
        <dbReference type="EMBL" id="GAA1949347.1"/>
    </source>
</evidence>
<dbReference type="InterPro" id="IPR050741">
    <property type="entry name" value="Acyl-CoA_dehydrogenase"/>
</dbReference>
<evidence type="ECO:0000313" key="7">
    <source>
        <dbReference type="Proteomes" id="UP001501116"/>
    </source>
</evidence>
<dbReference type="EMBL" id="BAAANN010000005">
    <property type="protein sequence ID" value="GAA1949347.1"/>
    <property type="molecule type" value="Genomic_DNA"/>
</dbReference>
<keyword evidence="3" id="KW-0274">FAD</keyword>
<evidence type="ECO:0000259" key="5">
    <source>
        <dbReference type="Pfam" id="PF00441"/>
    </source>
</evidence>
<evidence type="ECO:0000256" key="2">
    <source>
        <dbReference type="ARBA" id="ARBA00022630"/>
    </source>
</evidence>
<dbReference type="Gene3D" id="2.40.110.10">
    <property type="entry name" value="Butyryl-CoA Dehydrogenase, subunit A, domain 2"/>
    <property type="match status" value="1"/>
</dbReference>
<dbReference type="SUPFAM" id="SSF47203">
    <property type="entry name" value="Acyl-CoA dehydrogenase C-terminal domain-like"/>
    <property type="match status" value="1"/>
</dbReference>